<feature type="region of interest" description="Disordered" evidence="1">
    <location>
        <begin position="1"/>
        <end position="36"/>
    </location>
</feature>
<accession>A0ABU2E6W0</accession>
<dbReference type="Proteomes" id="UP001248067">
    <property type="component" value="Unassembled WGS sequence"/>
</dbReference>
<name>A0ABU2E6W0_9BURK</name>
<evidence type="ECO:0000313" key="3">
    <source>
        <dbReference type="Proteomes" id="UP001248067"/>
    </source>
</evidence>
<dbReference type="EMBL" id="VJSY01000027">
    <property type="protein sequence ID" value="MDR8755253.1"/>
    <property type="molecule type" value="Genomic_DNA"/>
</dbReference>
<evidence type="ECO:0000313" key="2">
    <source>
        <dbReference type="EMBL" id="MDR8755253.1"/>
    </source>
</evidence>
<sequence>MNVVESAGIRDRYTTPAIPGKVPAKQYAPQPNLNEM</sequence>
<keyword evidence="3" id="KW-1185">Reference proteome</keyword>
<evidence type="ECO:0000256" key="1">
    <source>
        <dbReference type="SAM" id="MobiDB-lite"/>
    </source>
</evidence>
<reference evidence="2 3" key="1">
    <citation type="submission" date="2019-06" db="EMBL/GenBank/DDBJ databases">
        <title>Evolution of Burkholderia multivorans in the lungs of Cystic Fibrosis patients.</title>
        <authorList>
            <person name="Moreira L.M."/>
        </authorList>
    </citation>
    <scope>NUCLEOTIDE SEQUENCE [LARGE SCALE GENOMIC DNA]</scope>
    <source>
        <strain evidence="2 3">VC13239</strain>
    </source>
</reference>
<comment type="caution">
    <text evidence="2">The sequence shown here is derived from an EMBL/GenBank/DDBJ whole genome shotgun (WGS) entry which is preliminary data.</text>
</comment>
<proteinExistence type="predicted"/>
<organism evidence="2 3">
    <name type="scientific">Burkholderia pseudomultivorans</name>
    <dbReference type="NCBI Taxonomy" id="1207504"/>
    <lineage>
        <taxon>Bacteria</taxon>
        <taxon>Pseudomonadati</taxon>
        <taxon>Pseudomonadota</taxon>
        <taxon>Betaproteobacteria</taxon>
        <taxon>Burkholderiales</taxon>
        <taxon>Burkholderiaceae</taxon>
        <taxon>Burkholderia</taxon>
        <taxon>Burkholderia cepacia complex</taxon>
    </lineage>
</organism>
<protein>
    <submittedName>
        <fullName evidence="2">Uncharacterized protein</fullName>
    </submittedName>
</protein>
<gene>
    <name evidence="2" type="ORF">FEQ00_03683</name>
</gene>